<dbReference type="InterPro" id="IPR031165">
    <property type="entry name" value="GNAT_YJDJ"/>
</dbReference>
<name>A0A813ZGF1_9BILA</name>
<dbReference type="OrthoDB" id="5988811at2759"/>
<evidence type="ECO:0000256" key="3">
    <source>
        <dbReference type="ARBA" id="ARBA00031876"/>
    </source>
</evidence>
<dbReference type="Pfam" id="PF14943">
    <property type="entry name" value="MRP-S26"/>
    <property type="match status" value="1"/>
</dbReference>
<dbReference type="PANTHER" id="PTHR31435">
    <property type="entry name" value="PROTEIN NATD1"/>
    <property type="match status" value="1"/>
</dbReference>
<dbReference type="Proteomes" id="UP000681722">
    <property type="component" value="Unassembled WGS sequence"/>
</dbReference>
<dbReference type="GO" id="GO:0005763">
    <property type="term" value="C:mitochondrial small ribosomal subunit"/>
    <property type="evidence" value="ECO:0007669"/>
    <property type="project" value="InterPro"/>
</dbReference>
<dbReference type="Pfam" id="PF14542">
    <property type="entry name" value="Acetyltransf_CG"/>
    <property type="match status" value="1"/>
</dbReference>
<proteinExistence type="inferred from homology"/>
<accession>A0A813ZGF1</accession>
<organism evidence="5 7">
    <name type="scientific">Didymodactylos carnosus</name>
    <dbReference type="NCBI Taxonomy" id="1234261"/>
    <lineage>
        <taxon>Eukaryota</taxon>
        <taxon>Metazoa</taxon>
        <taxon>Spiralia</taxon>
        <taxon>Gnathifera</taxon>
        <taxon>Rotifera</taxon>
        <taxon>Eurotatoria</taxon>
        <taxon>Bdelloidea</taxon>
        <taxon>Philodinida</taxon>
        <taxon>Philodinidae</taxon>
        <taxon>Didymodactylos</taxon>
    </lineage>
</organism>
<dbReference type="InterPro" id="IPR045057">
    <property type="entry name" value="Gcn5-rel_NAT"/>
</dbReference>
<dbReference type="EMBL" id="CAJOBC010001473">
    <property type="protein sequence ID" value="CAF3680603.1"/>
    <property type="molecule type" value="Genomic_DNA"/>
</dbReference>
<dbReference type="InterPro" id="IPR016181">
    <property type="entry name" value="Acyl_CoA_acyltransferase"/>
</dbReference>
<evidence type="ECO:0000313" key="5">
    <source>
        <dbReference type="EMBL" id="CAF0897593.1"/>
    </source>
</evidence>
<evidence type="ECO:0000256" key="2">
    <source>
        <dbReference type="ARBA" id="ARBA00020243"/>
    </source>
</evidence>
<dbReference type="PANTHER" id="PTHR31435:SF9">
    <property type="entry name" value="PROTEIN NATD1"/>
    <property type="match status" value="1"/>
</dbReference>
<evidence type="ECO:0000313" key="7">
    <source>
        <dbReference type="Proteomes" id="UP000663829"/>
    </source>
</evidence>
<dbReference type="InterPro" id="IPR026140">
    <property type="entry name" value="Ribosomal_mS26"/>
</dbReference>
<comment type="similarity">
    <text evidence="1">Belongs to the NATD1 family.</text>
</comment>
<evidence type="ECO:0000259" key="4">
    <source>
        <dbReference type="PROSITE" id="PS51729"/>
    </source>
</evidence>
<dbReference type="PROSITE" id="PS51729">
    <property type="entry name" value="GNAT_YJDJ"/>
    <property type="match status" value="1"/>
</dbReference>
<dbReference type="Gene3D" id="3.40.630.30">
    <property type="match status" value="1"/>
</dbReference>
<dbReference type="AlphaFoldDB" id="A0A813ZGF1"/>
<comment type="caution">
    <text evidence="5">The sequence shown here is derived from an EMBL/GenBank/DDBJ whole genome shotgun (WGS) entry which is preliminary data.</text>
</comment>
<keyword evidence="7" id="KW-1185">Reference proteome</keyword>
<feature type="domain" description="N-acetyltransferase" evidence="4">
    <location>
        <begin position="30"/>
        <end position="121"/>
    </location>
</feature>
<dbReference type="SUPFAM" id="SSF55729">
    <property type="entry name" value="Acyl-CoA N-acyltransferases (Nat)"/>
    <property type="match status" value="1"/>
</dbReference>
<evidence type="ECO:0000313" key="6">
    <source>
        <dbReference type="EMBL" id="CAF3680603.1"/>
    </source>
</evidence>
<protein>
    <recommendedName>
        <fullName evidence="2">Protein NATD1</fullName>
    </recommendedName>
    <alternativeName>
        <fullName evidence="3">N-acetyltransferase domain-containing protein 1</fullName>
    </alternativeName>
</protein>
<evidence type="ECO:0000256" key="1">
    <source>
        <dbReference type="ARBA" id="ARBA00006233"/>
    </source>
</evidence>
<gene>
    <name evidence="5" type="ORF">GPM918_LOCUS8460</name>
    <name evidence="6" type="ORF">SRO942_LOCUS8460</name>
</gene>
<dbReference type="EMBL" id="CAJNOQ010001473">
    <property type="protein sequence ID" value="CAF0897593.1"/>
    <property type="molecule type" value="Genomic_DNA"/>
</dbReference>
<reference evidence="5" key="1">
    <citation type="submission" date="2021-02" db="EMBL/GenBank/DDBJ databases">
        <authorList>
            <person name="Nowell W R."/>
        </authorList>
    </citation>
    <scope>NUCLEOTIDE SEQUENCE</scope>
</reference>
<dbReference type="Proteomes" id="UP000663829">
    <property type="component" value="Unassembled WGS sequence"/>
</dbReference>
<sequence length="342" mass="39964">MRFGIYIHLKEGEQNNMSYNKLADEQINVVHNPNAKEFEVKLSDSSAEKAYLSYELVGNTIDLQHTYVPNQYRGKGVAQKLVESALDYIQNTPSIQHILPSCSYVAKHLQAKAPQYSHMTTIRLKIPPNLYSPWKYLYKQRSKKAMDPPAPLTPFEQKLYDHYKVIYDTQFQSLKQIFSKEVQLLSTKSRFAQLQLRAEEREFRHLLKLVQSENDRLLDVRLEDERLELEEEMKIKNQVISVLGTRAEQKLADIEAEVKRMKLESKSHINPNDLDLEIERMLNEKHDYDYSINLQGTKKLKGGQTIDEQQQMFDGRKLIKDAPYELEPKQVERKAPGSSKYE</sequence>